<dbReference type="RefSeq" id="WP_350936499.1">
    <property type="nucleotide sequence ID" value="NZ_JAYWLC010000005.1"/>
</dbReference>
<evidence type="ECO:0000313" key="2">
    <source>
        <dbReference type="EMBL" id="MER5171896.1"/>
    </source>
</evidence>
<proteinExistence type="predicted"/>
<reference evidence="2 3" key="1">
    <citation type="submission" date="2024-01" db="EMBL/GenBank/DDBJ databases">
        <authorList>
            <person name="Deng Y."/>
            <person name="Su J."/>
        </authorList>
    </citation>
    <scope>NUCLEOTIDE SEQUENCE [LARGE SCALE GENOMIC DNA]</scope>
    <source>
        <strain evidence="2 3">CPCC 100088</strain>
    </source>
</reference>
<dbReference type="PANTHER" id="PTHR12788">
    <property type="entry name" value="PROTEIN-TYROSINE SULFOTRANSFERASE 2"/>
    <property type="match status" value="1"/>
</dbReference>
<gene>
    <name evidence="2" type="ORF">VSX56_08900</name>
</gene>
<dbReference type="InterPro" id="IPR027417">
    <property type="entry name" value="P-loop_NTPase"/>
</dbReference>
<dbReference type="InterPro" id="IPR011990">
    <property type="entry name" value="TPR-like_helical_dom_sf"/>
</dbReference>
<dbReference type="Gene3D" id="3.40.50.300">
    <property type="entry name" value="P-loop containing nucleotide triphosphate hydrolases"/>
    <property type="match status" value="1"/>
</dbReference>
<reference evidence="2 3" key="2">
    <citation type="submission" date="2024-06" db="EMBL/GenBank/DDBJ databases">
        <title>Thioclava kandeliae sp. nov. from a rhizosphere soil sample of Kandelia candel in a mangrove.</title>
        <authorList>
            <person name="Mu T."/>
        </authorList>
    </citation>
    <scope>NUCLEOTIDE SEQUENCE [LARGE SCALE GENOMIC DNA]</scope>
    <source>
        <strain evidence="2 3">CPCC 100088</strain>
    </source>
</reference>
<name>A0ABV1SG59_9RHOB</name>
<dbReference type="EC" id="2.8.2.-" evidence="2"/>
<dbReference type="Gene3D" id="1.25.40.10">
    <property type="entry name" value="Tetratricopeptide repeat domain"/>
    <property type="match status" value="1"/>
</dbReference>
<dbReference type="PANTHER" id="PTHR12788:SF10">
    <property type="entry name" value="PROTEIN-TYROSINE SULFOTRANSFERASE"/>
    <property type="match status" value="1"/>
</dbReference>
<dbReference type="Proteomes" id="UP001438953">
    <property type="component" value="Unassembled WGS sequence"/>
</dbReference>
<evidence type="ECO:0000256" key="1">
    <source>
        <dbReference type="ARBA" id="ARBA00022679"/>
    </source>
</evidence>
<organism evidence="2 3">
    <name type="scientific">Thioclava kandeliae</name>
    <dbReference type="NCBI Taxonomy" id="3070818"/>
    <lineage>
        <taxon>Bacteria</taxon>
        <taxon>Pseudomonadati</taxon>
        <taxon>Pseudomonadota</taxon>
        <taxon>Alphaproteobacteria</taxon>
        <taxon>Rhodobacterales</taxon>
        <taxon>Paracoccaceae</taxon>
        <taxon>Thioclava</taxon>
    </lineage>
</organism>
<dbReference type="SUPFAM" id="SSF48452">
    <property type="entry name" value="TPR-like"/>
    <property type="match status" value="1"/>
</dbReference>
<dbReference type="InterPro" id="IPR026634">
    <property type="entry name" value="TPST-like"/>
</dbReference>
<evidence type="ECO:0000313" key="3">
    <source>
        <dbReference type="Proteomes" id="UP001438953"/>
    </source>
</evidence>
<accession>A0ABV1SG59</accession>
<keyword evidence="3" id="KW-1185">Reference proteome</keyword>
<dbReference type="EMBL" id="JAYWLC010000005">
    <property type="protein sequence ID" value="MER5171896.1"/>
    <property type="molecule type" value="Genomic_DNA"/>
</dbReference>
<sequence length="475" mass="53315">MDTPDLFYDEDVSLAKAVLDGDHRAALQRIETLWSQKGPSPDLMLQAIRSSWALGQDVQARKLAQEGVTLWADRAPLWGIYAAILTAFGAVDEAVAAYDRALFYAPEDVRLLSGRNRLRRFPSSGREARRLEATCEDESTSTRLRVSAEFALAAIEDAEGQYDRAFAHYSRGNALKMRGYDPLVTEQRLADQLEFCPDLADLAGAPPAQGPRMVFIGGLPRSGTTLTEQILLRHDQVSTLGEAPDFRLAILDLMRSEQANGRLVADYWKWFGVPGQPLVRSLEALYRQRITERRVETPVLLSKTPLDLSHAGLLRAMLPEARFIALDRHPLDLGLSLFVTDFANGHGFSERLDWIAHMIQLTDQSMRDYAQKLGPVFRIQSLQALIDYPEQQIPQLLDHIGLQMQSACFDPKAAVGAVRTASDLRVRRGINRDGVARWRHYEAHLQPLIEALGRDWIAEWEERDAQAAPRLNKAS</sequence>
<dbReference type="GO" id="GO:0016740">
    <property type="term" value="F:transferase activity"/>
    <property type="evidence" value="ECO:0007669"/>
    <property type="project" value="UniProtKB-KW"/>
</dbReference>
<keyword evidence="1 2" id="KW-0808">Transferase</keyword>
<comment type="caution">
    <text evidence="2">The sequence shown here is derived from an EMBL/GenBank/DDBJ whole genome shotgun (WGS) entry which is preliminary data.</text>
</comment>
<protein>
    <submittedName>
        <fullName evidence="2">Sulfotransferase</fullName>
        <ecNumber evidence="2">2.8.2.-</ecNumber>
    </submittedName>
</protein>
<dbReference type="Pfam" id="PF13469">
    <property type="entry name" value="Sulfotransfer_3"/>
    <property type="match status" value="1"/>
</dbReference>
<dbReference type="SUPFAM" id="SSF52540">
    <property type="entry name" value="P-loop containing nucleoside triphosphate hydrolases"/>
    <property type="match status" value="1"/>
</dbReference>